<feature type="region of interest" description="Disordered" evidence="1">
    <location>
        <begin position="85"/>
        <end position="119"/>
    </location>
</feature>
<proteinExistence type="predicted"/>
<dbReference type="AlphaFoldDB" id="A0AAV3ZDU9"/>
<sequence length="160" mass="16918">MNVSVILACLSPRPCLQASGTARRTLINSPEKKKGNLSLWQTRALFALEPGNQVMAGSDVSRQQGNSSTWLKVAAAAAAAATATTTTTTTMTTTTTTYPSPPSTYPSPPSTYPSPPSTYNVHKHTDVGQKSMFVDISGFRSLFAEKYCGHVDSVGISETG</sequence>
<accession>A0AAV3ZDU9</accession>
<name>A0AAV3ZDU9_9GAST</name>
<evidence type="ECO:0000256" key="1">
    <source>
        <dbReference type="SAM" id="MobiDB-lite"/>
    </source>
</evidence>
<comment type="caution">
    <text evidence="2">The sequence shown here is derived from an EMBL/GenBank/DDBJ whole genome shotgun (WGS) entry which is preliminary data.</text>
</comment>
<gene>
    <name evidence="2" type="ORF">PoB_001924500</name>
</gene>
<reference evidence="2 3" key="1">
    <citation type="journal article" date="2021" name="Elife">
        <title>Chloroplast acquisition without the gene transfer in kleptoplastic sea slugs, Plakobranchus ocellatus.</title>
        <authorList>
            <person name="Maeda T."/>
            <person name="Takahashi S."/>
            <person name="Yoshida T."/>
            <person name="Shimamura S."/>
            <person name="Takaki Y."/>
            <person name="Nagai Y."/>
            <person name="Toyoda A."/>
            <person name="Suzuki Y."/>
            <person name="Arimoto A."/>
            <person name="Ishii H."/>
            <person name="Satoh N."/>
            <person name="Nishiyama T."/>
            <person name="Hasebe M."/>
            <person name="Maruyama T."/>
            <person name="Minagawa J."/>
            <person name="Obokata J."/>
            <person name="Shigenobu S."/>
        </authorList>
    </citation>
    <scope>NUCLEOTIDE SEQUENCE [LARGE SCALE GENOMIC DNA]</scope>
</reference>
<evidence type="ECO:0000313" key="2">
    <source>
        <dbReference type="EMBL" id="GFN92739.1"/>
    </source>
</evidence>
<evidence type="ECO:0000313" key="3">
    <source>
        <dbReference type="Proteomes" id="UP000735302"/>
    </source>
</evidence>
<dbReference type="EMBL" id="BLXT01002298">
    <property type="protein sequence ID" value="GFN92739.1"/>
    <property type="molecule type" value="Genomic_DNA"/>
</dbReference>
<keyword evidence="3" id="KW-1185">Reference proteome</keyword>
<feature type="compositionally biased region" description="Pro residues" evidence="1">
    <location>
        <begin position="99"/>
        <end position="116"/>
    </location>
</feature>
<feature type="compositionally biased region" description="Low complexity" evidence="1">
    <location>
        <begin position="85"/>
        <end position="98"/>
    </location>
</feature>
<dbReference type="Proteomes" id="UP000735302">
    <property type="component" value="Unassembled WGS sequence"/>
</dbReference>
<protein>
    <submittedName>
        <fullName evidence="2">Uncharacterized protein</fullName>
    </submittedName>
</protein>
<organism evidence="2 3">
    <name type="scientific">Plakobranchus ocellatus</name>
    <dbReference type="NCBI Taxonomy" id="259542"/>
    <lineage>
        <taxon>Eukaryota</taxon>
        <taxon>Metazoa</taxon>
        <taxon>Spiralia</taxon>
        <taxon>Lophotrochozoa</taxon>
        <taxon>Mollusca</taxon>
        <taxon>Gastropoda</taxon>
        <taxon>Heterobranchia</taxon>
        <taxon>Euthyneura</taxon>
        <taxon>Panpulmonata</taxon>
        <taxon>Sacoglossa</taxon>
        <taxon>Placobranchoidea</taxon>
        <taxon>Plakobranchidae</taxon>
        <taxon>Plakobranchus</taxon>
    </lineage>
</organism>